<dbReference type="AlphaFoldDB" id="F7NMT1"/>
<gene>
    <name evidence="1" type="ORF">ALO_17061</name>
</gene>
<evidence type="ECO:0000313" key="1">
    <source>
        <dbReference type="EMBL" id="EGO62650.1"/>
    </source>
</evidence>
<proteinExistence type="predicted"/>
<dbReference type="Proteomes" id="UP000003240">
    <property type="component" value="Unassembled WGS sequence"/>
</dbReference>
<dbReference type="SUPFAM" id="SSF53383">
    <property type="entry name" value="PLP-dependent transferases"/>
    <property type="match status" value="1"/>
</dbReference>
<organism evidence="1 2">
    <name type="scientific">Acetonema longum DSM 6540</name>
    <dbReference type="NCBI Taxonomy" id="1009370"/>
    <lineage>
        <taxon>Bacteria</taxon>
        <taxon>Bacillati</taxon>
        <taxon>Bacillota</taxon>
        <taxon>Negativicutes</taxon>
        <taxon>Acetonemataceae</taxon>
        <taxon>Acetonema</taxon>
    </lineage>
</organism>
<accession>F7NMT1</accession>
<sequence>MESGTHFVEGGEGYIRVNLGTQRANVREALQRMERIFNPLLH</sequence>
<dbReference type="InterPro" id="IPR015422">
    <property type="entry name" value="PyrdxlP-dep_Trfase_small"/>
</dbReference>
<evidence type="ECO:0000313" key="2">
    <source>
        <dbReference type="Proteomes" id="UP000003240"/>
    </source>
</evidence>
<keyword evidence="2" id="KW-1185">Reference proteome</keyword>
<reference evidence="1 2" key="1">
    <citation type="journal article" date="2011" name="EMBO J.">
        <title>Structural diversity of bacterial flagellar motors.</title>
        <authorList>
            <person name="Chen S."/>
            <person name="Beeby M."/>
            <person name="Murphy G.E."/>
            <person name="Leadbetter J.R."/>
            <person name="Hendrixson D.R."/>
            <person name="Briegel A."/>
            <person name="Li Z."/>
            <person name="Shi J."/>
            <person name="Tocheva E.I."/>
            <person name="Muller A."/>
            <person name="Dobro M.J."/>
            <person name="Jensen G.J."/>
        </authorList>
    </citation>
    <scope>NUCLEOTIDE SEQUENCE [LARGE SCALE GENOMIC DNA]</scope>
    <source>
        <strain evidence="1 2">DSM 6540</strain>
    </source>
</reference>
<comment type="caution">
    <text evidence="1">The sequence shown here is derived from an EMBL/GenBank/DDBJ whole genome shotgun (WGS) entry which is preliminary data.</text>
</comment>
<name>F7NMT1_9FIRM</name>
<dbReference type="EMBL" id="AFGF01000189">
    <property type="protein sequence ID" value="EGO62650.1"/>
    <property type="molecule type" value="Genomic_DNA"/>
</dbReference>
<dbReference type="Gene3D" id="3.90.1150.10">
    <property type="entry name" value="Aspartate Aminotransferase, domain 1"/>
    <property type="match status" value="1"/>
</dbReference>
<dbReference type="STRING" id="1009370.ALO_17061"/>
<dbReference type="InterPro" id="IPR015424">
    <property type="entry name" value="PyrdxlP-dep_Trfase"/>
</dbReference>
<protein>
    <submittedName>
        <fullName evidence="1">Uncharacterized protein</fullName>
    </submittedName>
</protein>